<comment type="caution">
    <text evidence="1">The sequence shown here is derived from an EMBL/GenBank/DDBJ whole genome shotgun (WGS) entry which is preliminary data.</text>
</comment>
<name>A0ABQ3HUF0_9SPHI</name>
<keyword evidence="2" id="KW-1185">Reference proteome</keyword>
<sequence length="169" mass="19852">MYSDGINYMKSRQPSYLNFDKKDYPWKPDINYRASPWKYRVGKGEQGVLICEPYKSEIGQHWRFKTEAIAEESSDTIFAMFEDYLKAADFVGADMARKYLQMGYTRARRYANYKGGKKYDKDQDYALLERGTGDLEKAAAADVFYKRWKQAEANAQYAAMKKQWKDERG</sequence>
<evidence type="ECO:0000313" key="2">
    <source>
        <dbReference type="Proteomes" id="UP000620550"/>
    </source>
</evidence>
<organism evidence="1 2">
    <name type="scientific">Sphingobacterium griseoflavum</name>
    <dbReference type="NCBI Taxonomy" id="1474952"/>
    <lineage>
        <taxon>Bacteria</taxon>
        <taxon>Pseudomonadati</taxon>
        <taxon>Bacteroidota</taxon>
        <taxon>Sphingobacteriia</taxon>
        <taxon>Sphingobacteriales</taxon>
        <taxon>Sphingobacteriaceae</taxon>
        <taxon>Sphingobacterium</taxon>
    </lineage>
</organism>
<dbReference type="Pfam" id="PF14328">
    <property type="entry name" value="DUF4385"/>
    <property type="match status" value="1"/>
</dbReference>
<evidence type="ECO:0008006" key="3">
    <source>
        <dbReference type="Google" id="ProtNLM"/>
    </source>
</evidence>
<protein>
    <recommendedName>
        <fullName evidence="3">Cytoplasmic protein</fullName>
    </recommendedName>
</protein>
<reference evidence="2" key="1">
    <citation type="journal article" date="2019" name="Int. J. Syst. Evol. Microbiol.">
        <title>The Global Catalogue of Microorganisms (GCM) 10K type strain sequencing project: providing services to taxonomists for standard genome sequencing and annotation.</title>
        <authorList>
            <consortium name="The Broad Institute Genomics Platform"/>
            <consortium name="The Broad Institute Genome Sequencing Center for Infectious Disease"/>
            <person name="Wu L."/>
            <person name="Ma J."/>
        </authorList>
    </citation>
    <scope>NUCLEOTIDE SEQUENCE [LARGE SCALE GENOMIC DNA]</scope>
    <source>
        <strain evidence="2">CGMCC 1.12966</strain>
    </source>
</reference>
<proteinExistence type="predicted"/>
<accession>A0ABQ3HUF0</accession>
<evidence type="ECO:0000313" key="1">
    <source>
        <dbReference type="EMBL" id="GHE29047.1"/>
    </source>
</evidence>
<gene>
    <name evidence="1" type="ORF">GCM10017764_09610</name>
</gene>
<dbReference type="EMBL" id="BNAF01000003">
    <property type="protein sequence ID" value="GHE29047.1"/>
    <property type="molecule type" value="Genomic_DNA"/>
</dbReference>
<dbReference type="Proteomes" id="UP000620550">
    <property type="component" value="Unassembled WGS sequence"/>
</dbReference>
<dbReference type="InterPro" id="IPR025494">
    <property type="entry name" value="DUF4385"/>
</dbReference>